<dbReference type="STRING" id="984486.A0A1E3R0W2"/>
<dbReference type="FunFam" id="2.30.170.40:FF:000003">
    <property type="entry name" value="54S ribosomal protein L24"/>
    <property type="match status" value="1"/>
</dbReference>
<accession>A0A1E3R0W2</accession>
<dbReference type="Gene3D" id="2.30.170.40">
    <property type="entry name" value="Ribosomal protein L28/L24"/>
    <property type="match status" value="1"/>
</dbReference>
<dbReference type="InterPro" id="IPR037147">
    <property type="entry name" value="Ribosomal_bL28_sf"/>
</dbReference>
<evidence type="ECO:0000313" key="6">
    <source>
        <dbReference type="EMBL" id="ODQ83027.1"/>
    </source>
</evidence>
<dbReference type="PANTHER" id="PTHR13528:SF2">
    <property type="entry name" value="LARGE RIBOSOMAL SUBUNIT PROTEIN BL28M"/>
    <property type="match status" value="1"/>
</dbReference>
<dbReference type="AlphaFoldDB" id="A0A1E3R0W2"/>
<dbReference type="GO" id="GO:0005762">
    <property type="term" value="C:mitochondrial large ribosomal subunit"/>
    <property type="evidence" value="ECO:0007669"/>
    <property type="project" value="EnsemblFungi"/>
</dbReference>
<proteinExistence type="inferred from homology"/>
<dbReference type="Pfam" id="PF00830">
    <property type="entry name" value="Ribosomal_L28"/>
    <property type="match status" value="1"/>
</dbReference>
<evidence type="ECO:0000313" key="7">
    <source>
        <dbReference type="Proteomes" id="UP000094336"/>
    </source>
</evidence>
<evidence type="ECO:0000256" key="1">
    <source>
        <dbReference type="ARBA" id="ARBA00008760"/>
    </source>
</evidence>
<keyword evidence="3" id="KW-0687">Ribonucleoprotein</keyword>
<dbReference type="GO" id="GO:0003735">
    <property type="term" value="F:structural constituent of ribosome"/>
    <property type="evidence" value="ECO:0007669"/>
    <property type="project" value="EnsemblFungi"/>
</dbReference>
<evidence type="ECO:0000256" key="3">
    <source>
        <dbReference type="ARBA" id="ARBA00023274"/>
    </source>
</evidence>
<keyword evidence="2" id="KW-0689">Ribosomal protein</keyword>
<dbReference type="OrthoDB" id="361870at2759"/>
<evidence type="ECO:0000256" key="4">
    <source>
        <dbReference type="ARBA" id="ARBA00035269"/>
    </source>
</evidence>
<feature type="non-terminal residue" evidence="6">
    <location>
        <position position="165"/>
    </location>
</feature>
<evidence type="ECO:0000256" key="2">
    <source>
        <dbReference type="ARBA" id="ARBA00022980"/>
    </source>
</evidence>
<comment type="function">
    <text evidence="5">Component of the mitochondrial ribosome (mitoribosome), a dedicated translation machinery responsible for the synthesis of mitochondrial genome-encoded proteins, including at least some of the essential transmembrane subunits of the mitochondrial respiratory chain. The mitoribosomes are attached to the mitochondrial inner membrane and translation products are cotranslationally integrated into the membrane.</text>
</comment>
<name>A0A1E3R0W2_9ASCO</name>
<dbReference type="RefSeq" id="XP_018988355.1">
    <property type="nucleotide sequence ID" value="XM_019131296.1"/>
</dbReference>
<protein>
    <recommendedName>
        <fullName evidence="4">Large ribosomal subunit protein bL28m</fullName>
    </recommendedName>
</protein>
<organism evidence="6 7">
    <name type="scientific">Babjeviella inositovora NRRL Y-12698</name>
    <dbReference type="NCBI Taxonomy" id="984486"/>
    <lineage>
        <taxon>Eukaryota</taxon>
        <taxon>Fungi</taxon>
        <taxon>Dikarya</taxon>
        <taxon>Ascomycota</taxon>
        <taxon>Saccharomycotina</taxon>
        <taxon>Pichiomycetes</taxon>
        <taxon>Serinales incertae sedis</taxon>
        <taxon>Babjeviella</taxon>
    </lineage>
</organism>
<dbReference type="InterPro" id="IPR034704">
    <property type="entry name" value="Ribosomal_bL28/bL31-like_sf"/>
</dbReference>
<dbReference type="GeneID" id="30149149"/>
<dbReference type="EMBL" id="KV454426">
    <property type="protein sequence ID" value="ODQ83027.1"/>
    <property type="molecule type" value="Genomic_DNA"/>
</dbReference>
<feature type="non-terminal residue" evidence="6">
    <location>
        <position position="1"/>
    </location>
</feature>
<dbReference type="PANTHER" id="PTHR13528">
    <property type="entry name" value="39S RIBOSOMAL PROTEIN L28, MITOCHONDRIAL"/>
    <property type="match status" value="1"/>
</dbReference>
<evidence type="ECO:0000256" key="5">
    <source>
        <dbReference type="ARBA" id="ARBA00037226"/>
    </source>
</evidence>
<dbReference type="Proteomes" id="UP000094336">
    <property type="component" value="Unassembled WGS sequence"/>
</dbReference>
<reference evidence="7" key="1">
    <citation type="submission" date="2016-05" db="EMBL/GenBank/DDBJ databases">
        <title>Comparative genomics of biotechnologically important yeasts.</title>
        <authorList>
            <consortium name="DOE Joint Genome Institute"/>
            <person name="Riley R."/>
            <person name="Haridas S."/>
            <person name="Wolfe K.H."/>
            <person name="Lopes M.R."/>
            <person name="Hittinger C.T."/>
            <person name="Goker M."/>
            <person name="Salamov A."/>
            <person name="Wisecaver J."/>
            <person name="Long T.M."/>
            <person name="Aerts A.L."/>
            <person name="Barry K."/>
            <person name="Choi C."/>
            <person name="Clum A."/>
            <person name="Coughlan A.Y."/>
            <person name="Deshpande S."/>
            <person name="Douglass A.P."/>
            <person name="Hanson S.J."/>
            <person name="Klenk H.-P."/>
            <person name="Labutti K."/>
            <person name="Lapidus A."/>
            <person name="Lindquist E."/>
            <person name="Lipzen A."/>
            <person name="Meier-Kolthoff J.P."/>
            <person name="Ohm R.A."/>
            <person name="Otillar R.P."/>
            <person name="Pangilinan J."/>
            <person name="Peng Y."/>
            <person name="Rokas A."/>
            <person name="Rosa C.A."/>
            <person name="Scheuner C."/>
            <person name="Sibirny A.A."/>
            <person name="Slot J.C."/>
            <person name="Stielow J.B."/>
            <person name="Sun H."/>
            <person name="Kurtzman C.P."/>
            <person name="Blackwell M."/>
            <person name="Grigoriev I.V."/>
            <person name="Jeffries T.W."/>
        </authorList>
    </citation>
    <scope>NUCLEOTIDE SEQUENCE [LARGE SCALE GENOMIC DNA]</scope>
    <source>
        <strain evidence="7">NRRL Y-12698</strain>
    </source>
</reference>
<dbReference type="InterPro" id="IPR026569">
    <property type="entry name" value="Ribosomal_bL28"/>
</dbReference>
<gene>
    <name evidence="6" type="ORF">BABINDRAFT_22694</name>
</gene>
<sequence>VARSFHTSIIASKEWRLIEKSRKVAKKPELNVGDARGNLYVPQRKIDTPDYKWGDRTVYKKSNRGLLGGKFIQYGNQVSEMKNKMRRKWHPNVQKKTLWSEALQKSIPLQVTTSVLRTVTKEGGLDKYLTKDKSARIKELGPLGWKLRYRVLQSQISNQKPTVTV</sequence>
<dbReference type="HAMAP" id="MF_00373">
    <property type="entry name" value="Ribosomal_bL28"/>
    <property type="match status" value="1"/>
</dbReference>
<dbReference type="SUPFAM" id="SSF143800">
    <property type="entry name" value="L28p-like"/>
    <property type="match status" value="1"/>
</dbReference>
<keyword evidence="7" id="KW-1185">Reference proteome</keyword>
<comment type="similarity">
    <text evidence="1">Belongs to the bacterial ribosomal protein bL28 family.</text>
</comment>